<gene>
    <name evidence="5" type="ORF">IDH45_17705</name>
</gene>
<evidence type="ECO:0000256" key="2">
    <source>
        <dbReference type="ARBA" id="ARBA00022723"/>
    </source>
</evidence>
<dbReference type="NCBIfam" id="TIGR01549">
    <property type="entry name" value="HAD-SF-IA-v1"/>
    <property type="match status" value="1"/>
</dbReference>
<dbReference type="EMBL" id="JACXJA010000022">
    <property type="protein sequence ID" value="MBD2863828.1"/>
    <property type="molecule type" value="Genomic_DNA"/>
</dbReference>
<dbReference type="Gene3D" id="1.20.120.710">
    <property type="entry name" value="Haloacid dehalogenase hydrolase-like domain"/>
    <property type="match status" value="1"/>
</dbReference>
<dbReference type="PANTHER" id="PTHR46470:SF2">
    <property type="entry name" value="GLYCERALDEHYDE 3-PHOSPHATE PHOSPHATASE"/>
    <property type="match status" value="1"/>
</dbReference>
<evidence type="ECO:0000313" key="5">
    <source>
        <dbReference type="EMBL" id="MBD2863828.1"/>
    </source>
</evidence>
<dbReference type="SFLD" id="SFLDS00003">
    <property type="entry name" value="Haloacid_Dehalogenase"/>
    <property type="match status" value="1"/>
</dbReference>
<dbReference type="PANTHER" id="PTHR46470">
    <property type="entry name" value="N-ACYLNEURAMINATE-9-PHOSPHATASE"/>
    <property type="match status" value="1"/>
</dbReference>
<proteinExistence type="predicted"/>
<dbReference type="InterPro" id="IPR036412">
    <property type="entry name" value="HAD-like_sf"/>
</dbReference>
<dbReference type="Proteomes" id="UP000639396">
    <property type="component" value="Unassembled WGS sequence"/>
</dbReference>
<name>A0A927CBW8_9BACL</name>
<keyword evidence="3 5" id="KW-0378">Hydrolase</keyword>
<dbReference type="PRINTS" id="PR00413">
    <property type="entry name" value="HADHALOGNASE"/>
</dbReference>
<keyword evidence="4" id="KW-0460">Magnesium</keyword>
<dbReference type="Pfam" id="PF00702">
    <property type="entry name" value="Hydrolase"/>
    <property type="match status" value="1"/>
</dbReference>
<keyword evidence="2" id="KW-0479">Metal-binding</keyword>
<keyword evidence="6" id="KW-1185">Reference proteome</keyword>
<accession>A0A927CBW8</accession>
<dbReference type="AlphaFoldDB" id="A0A927CBW8"/>
<comment type="cofactor">
    <cofactor evidence="1">
        <name>Mg(2+)</name>
        <dbReference type="ChEBI" id="CHEBI:18420"/>
    </cofactor>
</comment>
<evidence type="ECO:0000256" key="4">
    <source>
        <dbReference type="ARBA" id="ARBA00022842"/>
    </source>
</evidence>
<dbReference type="GO" id="GO:0044281">
    <property type="term" value="P:small molecule metabolic process"/>
    <property type="evidence" value="ECO:0007669"/>
    <property type="project" value="UniProtKB-ARBA"/>
</dbReference>
<evidence type="ECO:0000256" key="1">
    <source>
        <dbReference type="ARBA" id="ARBA00001946"/>
    </source>
</evidence>
<dbReference type="InterPro" id="IPR006439">
    <property type="entry name" value="HAD-SF_hydro_IA"/>
</dbReference>
<dbReference type="InterPro" id="IPR051400">
    <property type="entry name" value="HAD-like_hydrolase"/>
</dbReference>
<comment type="caution">
    <text evidence="5">The sequence shown here is derived from an EMBL/GenBank/DDBJ whole genome shotgun (WGS) entry which is preliminary data.</text>
</comment>
<protein>
    <submittedName>
        <fullName evidence="5">HAD family hydrolase</fullName>
    </submittedName>
</protein>
<sequence>MKRQWNPQTAKIVFFDMNNTLIDPKSSFDSCFLSVLVDFTGRWDHSEGDWNPQRVLDTYRSEWTKKAKLLARKPRELEEAKKQCLEAALHRYPFQVNDAFVSSFFREMKRQMRAHAVPFPDAGGTLAALSETHTIGIITNGSKEHQRKVIARLNWSSYIRSEHLIASDQAGSRKPDPAIFRLAVRSAAIRPQEGVMVGDSWKNDIEGAVKSGMNAVWLNRSETKKSSRQAGNVNVPVVRSLTELKERLTGK</sequence>
<dbReference type="SUPFAM" id="SSF56784">
    <property type="entry name" value="HAD-like"/>
    <property type="match status" value="1"/>
</dbReference>
<organism evidence="5 6">
    <name type="scientific">Paenibacillus oceani</name>
    <dbReference type="NCBI Taxonomy" id="2772510"/>
    <lineage>
        <taxon>Bacteria</taxon>
        <taxon>Bacillati</taxon>
        <taxon>Bacillota</taxon>
        <taxon>Bacilli</taxon>
        <taxon>Bacillales</taxon>
        <taxon>Paenibacillaceae</taxon>
        <taxon>Paenibacillus</taxon>
    </lineage>
</organism>
<dbReference type="GO" id="GO:0046872">
    <property type="term" value="F:metal ion binding"/>
    <property type="evidence" value="ECO:0007669"/>
    <property type="project" value="UniProtKB-KW"/>
</dbReference>
<dbReference type="RefSeq" id="WP_190929451.1">
    <property type="nucleotide sequence ID" value="NZ_JACXJA010000022.1"/>
</dbReference>
<dbReference type="GO" id="GO:0016791">
    <property type="term" value="F:phosphatase activity"/>
    <property type="evidence" value="ECO:0007669"/>
    <property type="project" value="TreeGrafter"/>
</dbReference>
<dbReference type="InterPro" id="IPR023214">
    <property type="entry name" value="HAD_sf"/>
</dbReference>
<dbReference type="Gene3D" id="3.40.50.1000">
    <property type="entry name" value="HAD superfamily/HAD-like"/>
    <property type="match status" value="1"/>
</dbReference>
<reference evidence="5" key="1">
    <citation type="submission" date="2020-09" db="EMBL/GenBank/DDBJ databases">
        <title>A novel bacterium of genus Paenibacillus, isolated from South China Sea.</title>
        <authorList>
            <person name="Huang H."/>
            <person name="Mo K."/>
            <person name="Hu Y."/>
        </authorList>
    </citation>
    <scope>NUCLEOTIDE SEQUENCE</scope>
    <source>
        <strain evidence="5">IB182363</strain>
    </source>
</reference>
<dbReference type="SFLD" id="SFLDG01129">
    <property type="entry name" value="C1.5:_HAD__Beta-PGM__Phosphata"/>
    <property type="match status" value="1"/>
</dbReference>
<evidence type="ECO:0000256" key="3">
    <source>
        <dbReference type="ARBA" id="ARBA00022801"/>
    </source>
</evidence>
<evidence type="ECO:0000313" key="6">
    <source>
        <dbReference type="Proteomes" id="UP000639396"/>
    </source>
</evidence>